<comment type="similarity">
    <text evidence="1">Belongs to the 'phage' integrase family.</text>
</comment>
<dbReference type="GO" id="GO:0003677">
    <property type="term" value="F:DNA binding"/>
    <property type="evidence" value="ECO:0007669"/>
    <property type="project" value="UniProtKB-KW"/>
</dbReference>
<dbReference type="Pfam" id="PF00589">
    <property type="entry name" value="Phage_integrase"/>
    <property type="match status" value="1"/>
</dbReference>
<dbReference type="GO" id="GO:0015074">
    <property type="term" value="P:DNA integration"/>
    <property type="evidence" value="ECO:0007669"/>
    <property type="project" value="InterPro"/>
</dbReference>
<evidence type="ECO:0000256" key="1">
    <source>
        <dbReference type="ARBA" id="ARBA00008857"/>
    </source>
</evidence>
<dbReference type="Gene3D" id="1.10.443.10">
    <property type="entry name" value="Intergrase catalytic core"/>
    <property type="match status" value="1"/>
</dbReference>
<dbReference type="InterPro" id="IPR002104">
    <property type="entry name" value="Integrase_catalytic"/>
</dbReference>
<evidence type="ECO:0000313" key="5">
    <source>
        <dbReference type="EMBL" id="CUQ45631.1"/>
    </source>
</evidence>
<evidence type="ECO:0000313" key="6">
    <source>
        <dbReference type="Proteomes" id="UP000095541"/>
    </source>
</evidence>
<dbReference type="InterPro" id="IPR025269">
    <property type="entry name" value="SAM-like_dom"/>
</dbReference>
<dbReference type="PROSITE" id="PS51898">
    <property type="entry name" value="TYR_RECOMBINASE"/>
    <property type="match status" value="1"/>
</dbReference>
<dbReference type="SUPFAM" id="SSF56349">
    <property type="entry name" value="DNA breaking-rejoining enzymes"/>
    <property type="match status" value="1"/>
</dbReference>
<keyword evidence="3" id="KW-0233">DNA recombination</keyword>
<reference evidence="5 6" key="1">
    <citation type="submission" date="2015-09" db="EMBL/GenBank/DDBJ databases">
        <authorList>
            <consortium name="Pathogen Informatics"/>
        </authorList>
    </citation>
    <scope>NUCLEOTIDE SEQUENCE [LARGE SCALE GENOMIC DNA]</scope>
    <source>
        <strain evidence="5 6">2789STDY5834945</strain>
    </source>
</reference>
<organism evidence="5 6">
    <name type="scientific">Bacteroides thetaiotaomicron</name>
    <dbReference type="NCBI Taxonomy" id="818"/>
    <lineage>
        <taxon>Bacteria</taxon>
        <taxon>Pseudomonadati</taxon>
        <taxon>Bacteroidota</taxon>
        <taxon>Bacteroidia</taxon>
        <taxon>Bacteroidales</taxon>
        <taxon>Bacteroidaceae</taxon>
        <taxon>Bacteroides</taxon>
    </lineage>
</organism>
<keyword evidence="2" id="KW-0238">DNA-binding</keyword>
<evidence type="ECO:0000259" key="4">
    <source>
        <dbReference type="PROSITE" id="PS51898"/>
    </source>
</evidence>
<dbReference type="InterPro" id="IPR050090">
    <property type="entry name" value="Tyrosine_recombinase_XerCD"/>
</dbReference>
<dbReference type="EMBL" id="CZBI01000011">
    <property type="protein sequence ID" value="CUQ45631.1"/>
    <property type="molecule type" value="Genomic_DNA"/>
</dbReference>
<dbReference type="InterPro" id="IPR013762">
    <property type="entry name" value="Integrase-like_cat_sf"/>
</dbReference>
<dbReference type="PANTHER" id="PTHR30349:SF64">
    <property type="entry name" value="PROPHAGE INTEGRASE INTD-RELATED"/>
    <property type="match status" value="1"/>
</dbReference>
<dbReference type="RefSeq" id="WP_055221894.1">
    <property type="nucleotide sequence ID" value="NZ_CZBI01000011.1"/>
</dbReference>
<dbReference type="AlphaFoldDB" id="A0A174WJB6"/>
<name>A0A174WJB6_BACT4</name>
<proteinExistence type="inferred from homology"/>
<accession>A0A174WJB6</accession>
<dbReference type="Gene3D" id="1.10.150.130">
    <property type="match status" value="1"/>
</dbReference>
<dbReference type="CDD" id="cd01185">
    <property type="entry name" value="INTN1_C_like"/>
    <property type="match status" value="1"/>
</dbReference>
<feature type="domain" description="Tyr recombinase" evidence="4">
    <location>
        <begin position="211"/>
        <end position="403"/>
    </location>
</feature>
<dbReference type="Pfam" id="PF13102">
    <property type="entry name" value="Phage_int_SAM_5"/>
    <property type="match status" value="1"/>
</dbReference>
<dbReference type="Pfam" id="PF17293">
    <property type="entry name" value="Arm-DNA-bind_5"/>
    <property type="match status" value="1"/>
</dbReference>
<protein>
    <submittedName>
        <fullName evidence="5">Site-specific recombinase XerD</fullName>
    </submittedName>
</protein>
<sequence>MIKIIKNGVVVSVVLDTRTINKEGTYPVKIKVYYQGKPKYYSVGICLTSKEELEEALEGKSKECRDIQEEIGKELSRILKNVEYLAERGTFSFDRLNTRLGKNIGGTINEMLEAKIKELDENNKFGSKTFYQSTLSLIKRYKRNNVPIRDITVEWLRDFEKFCLKTVSQTTLAINMRNIRAIMNIAKSAGVIREADYPFGRGKYQIKEGVGKKKALNKKQLKAIANYSDGNKFTEFYRDLWLFIYFCNGINVADLINLKFSDIQNGEISFIREKTKDRTRDTKRIYAPITPEMQSIIDKWGNVPKKSIYIFPFMKAGDDAWEHEKKKKNLTKHINDRMKVIGEKLNIGKITTYVARHTYATVLRNEGVPVSIISPMLGHTSITTTEIYLADLESENRARNAHLLSF</sequence>
<gene>
    <name evidence="5" type="ORF">ERS852557_04671</name>
</gene>
<evidence type="ECO:0000256" key="2">
    <source>
        <dbReference type="ARBA" id="ARBA00023125"/>
    </source>
</evidence>
<dbReference type="Proteomes" id="UP000095541">
    <property type="component" value="Unassembled WGS sequence"/>
</dbReference>
<evidence type="ECO:0000256" key="3">
    <source>
        <dbReference type="ARBA" id="ARBA00023172"/>
    </source>
</evidence>
<dbReference type="InterPro" id="IPR011010">
    <property type="entry name" value="DNA_brk_join_enz"/>
</dbReference>
<dbReference type="PANTHER" id="PTHR30349">
    <property type="entry name" value="PHAGE INTEGRASE-RELATED"/>
    <property type="match status" value="1"/>
</dbReference>
<dbReference type="InterPro" id="IPR035386">
    <property type="entry name" value="Arm-DNA-bind_5"/>
</dbReference>
<dbReference type="InterPro" id="IPR010998">
    <property type="entry name" value="Integrase_recombinase_N"/>
</dbReference>
<dbReference type="GO" id="GO:0006310">
    <property type="term" value="P:DNA recombination"/>
    <property type="evidence" value="ECO:0007669"/>
    <property type="project" value="UniProtKB-KW"/>
</dbReference>